<feature type="transmembrane region" description="Helical" evidence="6">
    <location>
        <begin position="75"/>
        <end position="92"/>
    </location>
</feature>
<feature type="transmembrane region" description="Helical" evidence="6">
    <location>
        <begin position="145"/>
        <end position="167"/>
    </location>
</feature>
<feature type="transmembrane region" description="Helical" evidence="6">
    <location>
        <begin position="112"/>
        <end position="133"/>
    </location>
</feature>
<evidence type="ECO:0000256" key="4">
    <source>
        <dbReference type="ARBA" id="ARBA00022989"/>
    </source>
</evidence>
<dbReference type="GO" id="GO:0005886">
    <property type="term" value="C:plasma membrane"/>
    <property type="evidence" value="ECO:0007669"/>
    <property type="project" value="UniProtKB-SubCell"/>
</dbReference>
<comment type="subcellular location">
    <subcellularLocation>
        <location evidence="1">Cell membrane</location>
        <topology evidence="1">Multi-pass membrane protein</topology>
    </subcellularLocation>
</comment>
<evidence type="ECO:0000256" key="5">
    <source>
        <dbReference type="ARBA" id="ARBA00023136"/>
    </source>
</evidence>
<keyword evidence="5 6" id="KW-0472">Membrane</keyword>
<gene>
    <name evidence="7" type="ORF">FEA48_18880</name>
</gene>
<evidence type="ECO:0000256" key="3">
    <source>
        <dbReference type="ARBA" id="ARBA00022692"/>
    </source>
</evidence>
<protein>
    <submittedName>
        <fullName evidence="7">LysE family translocator</fullName>
    </submittedName>
</protein>
<dbReference type="RefSeq" id="WP_138215166.1">
    <property type="nucleotide sequence ID" value="NZ_VASG01000005.1"/>
</dbReference>
<dbReference type="PANTHER" id="PTHR30086">
    <property type="entry name" value="ARGININE EXPORTER PROTEIN ARGO"/>
    <property type="match status" value="1"/>
</dbReference>
<feature type="transmembrane region" description="Helical" evidence="6">
    <location>
        <begin position="44"/>
        <end position="68"/>
    </location>
</feature>
<comment type="caution">
    <text evidence="7">The sequence shown here is derived from an EMBL/GenBank/DDBJ whole genome shotgun (WGS) entry which is preliminary data.</text>
</comment>
<dbReference type="PIRSF" id="PIRSF006324">
    <property type="entry name" value="LeuE"/>
    <property type="match status" value="1"/>
</dbReference>
<dbReference type="PANTHER" id="PTHR30086:SF20">
    <property type="entry name" value="ARGININE EXPORTER PROTEIN ARGO-RELATED"/>
    <property type="match status" value="1"/>
</dbReference>
<dbReference type="AlphaFoldDB" id="A0A5R9A0Y2"/>
<evidence type="ECO:0000313" key="7">
    <source>
        <dbReference type="EMBL" id="TLP72348.1"/>
    </source>
</evidence>
<dbReference type="Proteomes" id="UP000307510">
    <property type="component" value="Unassembled WGS sequence"/>
</dbReference>
<organism evidence="7 8">
    <name type="scientific">Pseudomonas nitroreducens</name>
    <dbReference type="NCBI Taxonomy" id="46680"/>
    <lineage>
        <taxon>Bacteria</taxon>
        <taxon>Pseudomonadati</taxon>
        <taxon>Pseudomonadota</taxon>
        <taxon>Gammaproteobacteria</taxon>
        <taxon>Pseudomonadales</taxon>
        <taxon>Pseudomonadaceae</taxon>
        <taxon>Pseudomonas</taxon>
    </lineage>
</organism>
<evidence type="ECO:0000313" key="8">
    <source>
        <dbReference type="Proteomes" id="UP000307510"/>
    </source>
</evidence>
<evidence type="ECO:0000256" key="1">
    <source>
        <dbReference type="ARBA" id="ARBA00004651"/>
    </source>
</evidence>
<dbReference type="Pfam" id="PF01810">
    <property type="entry name" value="LysE"/>
    <property type="match status" value="1"/>
</dbReference>
<evidence type="ECO:0000256" key="6">
    <source>
        <dbReference type="SAM" id="Phobius"/>
    </source>
</evidence>
<keyword evidence="3 6" id="KW-0812">Transmembrane</keyword>
<reference evidence="8" key="2">
    <citation type="submission" date="2019-06" db="EMBL/GenBank/DDBJ databases">
        <title>AzeR, a transcriptional regulator that responds to azelaic acid in Pseudomonas nitroreducens.</title>
        <authorList>
            <person name="Bez C."/>
            <person name="Javvadi S.G."/>
            <person name="Bertani I."/>
            <person name="Devescovi G."/>
            <person name="Studholme D.J."/>
            <person name="Geller A."/>
            <person name="Levy A."/>
            <person name="Venturi V."/>
        </authorList>
    </citation>
    <scope>NUCLEOTIDE SEQUENCE [LARGE SCALE GENOMIC DNA]</scope>
    <source>
        <strain evidence="8">DSM 9128</strain>
    </source>
</reference>
<accession>A0A5R9A0Y2</accession>
<reference evidence="7 8" key="1">
    <citation type="submission" date="2019-05" db="EMBL/GenBank/DDBJ databases">
        <authorList>
            <person name="Moore K."/>
            <person name="O'Neill P."/>
            <person name="Farbos A."/>
            <person name="Studholme D.J."/>
        </authorList>
    </citation>
    <scope>NUCLEOTIDE SEQUENCE [LARGE SCALE GENOMIC DNA]</scope>
    <source>
        <strain evidence="7 8">DSM 9128</strain>
    </source>
</reference>
<evidence type="ECO:0000256" key="2">
    <source>
        <dbReference type="ARBA" id="ARBA00022475"/>
    </source>
</evidence>
<dbReference type="InterPro" id="IPR001123">
    <property type="entry name" value="LeuE-type"/>
</dbReference>
<name>A0A5R9A0Y2_PSENT</name>
<keyword evidence="4 6" id="KW-1133">Transmembrane helix</keyword>
<keyword evidence="2" id="KW-1003">Cell membrane</keyword>
<dbReference type="EMBL" id="VASG01000005">
    <property type="protein sequence ID" value="TLP72348.1"/>
    <property type="molecule type" value="Genomic_DNA"/>
</dbReference>
<dbReference type="GO" id="GO:0015171">
    <property type="term" value="F:amino acid transmembrane transporter activity"/>
    <property type="evidence" value="ECO:0007669"/>
    <property type="project" value="TreeGrafter"/>
</dbReference>
<proteinExistence type="predicted"/>
<sequence>MPSLESLSLFFIATLALNLTPGPDMLYVASRSAAQGTAAGLMSTLGIGAGCVVHMLAAAFGLSALLMMSSVAFGVLKWLGALYLVWLGVQLIRGAWREQKRTELEPARLSRVFLQGMMVNVFNPKVALFFLAFLPQFVPAGSPNFVLQILCLGLLFNLGGCLVNAVVSVVAGRVGNRVGSNPTWRRWQQTASGGLIVAMGVGLAVSSRR</sequence>